<protein>
    <submittedName>
        <fullName evidence="3">Uncharacterized protein</fullName>
    </submittedName>
</protein>
<reference evidence="3" key="1">
    <citation type="submission" date="2015-04" db="EMBL/GenBank/DDBJ databases">
        <title>The genome sequence of the plant pathogenic Rhizarian Plasmodiophora brassicae reveals insights in its biotrophic life cycle and the origin of chitin synthesis.</title>
        <authorList>
            <person name="Schwelm A."/>
            <person name="Fogelqvist J."/>
            <person name="Knaust A."/>
            <person name="Julke S."/>
            <person name="Lilja T."/>
            <person name="Dhandapani V."/>
            <person name="Bonilla-Rosso G."/>
            <person name="Karlsson M."/>
            <person name="Shevchenko A."/>
            <person name="Choi S.R."/>
            <person name="Kim H.G."/>
            <person name="Park J.Y."/>
            <person name="Lim Y.P."/>
            <person name="Ludwig-Muller J."/>
            <person name="Dixelius C."/>
        </authorList>
    </citation>
    <scope>NUCLEOTIDE SEQUENCE</scope>
    <source>
        <tissue evidence="3">Potato root galls</tissue>
    </source>
</reference>
<feature type="coiled-coil region" evidence="1">
    <location>
        <begin position="1"/>
        <end position="28"/>
    </location>
</feature>
<evidence type="ECO:0000256" key="1">
    <source>
        <dbReference type="SAM" id="Coils"/>
    </source>
</evidence>
<proteinExistence type="predicted"/>
<name>A0A0H5R3A3_9EUKA</name>
<evidence type="ECO:0000256" key="2">
    <source>
        <dbReference type="SAM" id="MobiDB-lite"/>
    </source>
</evidence>
<keyword evidence="1" id="KW-0175">Coiled coil</keyword>
<feature type="compositionally biased region" description="Polar residues" evidence="2">
    <location>
        <begin position="78"/>
        <end position="92"/>
    </location>
</feature>
<feature type="compositionally biased region" description="Basic and acidic residues" evidence="2">
    <location>
        <begin position="58"/>
        <end position="68"/>
    </location>
</feature>
<dbReference type="AlphaFoldDB" id="A0A0H5R3A3"/>
<organism evidence="3">
    <name type="scientific">Spongospora subterranea</name>
    <dbReference type="NCBI Taxonomy" id="70186"/>
    <lineage>
        <taxon>Eukaryota</taxon>
        <taxon>Sar</taxon>
        <taxon>Rhizaria</taxon>
        <taxon>Endomyxa</taxon>
        <taxon>Phytomyxea</taxon>
        <taxon>Plasmodiophorida</taxon>
        <taxon>Plasmodiophoridae</taxon>
        <taxon>Spongospora</taxon>
    </lineage>
</organism>
<sequence length="117" mass="13847">IEKSRLEKEETEYKLQQYIKEREEETRLLEKNAGLAEEVKVRSKFDLEQGRILEEYRKERNRNKETTAENHNAAKIIGTTSKQQPKMPNESESVAPPNFERQSSKKLKDDNKEAVRR</sequence>
<accession>A0A0H5R3A3</accession>
<feature type="region of interest" description="Disordered" evidence="2">
    <location>
        <begin position="58"/>
        <end position="117"/>
    </location>
</feature>
<feature type="non-terminal residue" evidence="3">
    <location>
        <position position="117"/>
    </location>
</feature>
<dbReference type="EMBL" id="HACM01002002">
    <property type="protein sequence ID" value="CRZ02444.1"/>
    <property type="molecule type" value="Transcribed_RNA"/>
</dbReference>
<evidence type="ECO:0000313" key="3">
    <source>
        <dbReference type="EMBL" id="CRZ02444.1"/>
    </source>
</evidence>
<feature type="non-terminal residue" evidence="3">
    <location>
        <position position="1"/>
    </location>
</feature>
<feature type="compositionally biased region" description="Basic and acidic residues" evidence="2">
    <location>
        <begin position="102"/>
        <end position="117"/>
    </location>
</feature>